<dbReference type="SUPFAM" id="SSF48592">
    <property type="entry name" value="GroEL equatorial domain-like"/>
    <property type="match status" value="1"/>
</dbReference>
<evidence type="ECO:0000256" key="1">
    <source>
        <dbReference type="SAM" id="MobiDB-lite"/>
    </source>
</evidence>
<dbReference type="InterPro" id="IPR027413">
    <property type="entry name" value="GROEL-like_equatorial_sf"/>
</dbReference>
<organism evidence="2 3">
    <name type="scientific">Salmo salar</name>
    <name type="common">Atlantic salmon</name>
    <dbReference type="NCBI Taxonomy" id="8030"/>
    <lineage>
        <taxon>Eukaryota</taxon>
        <taxon>Metazoa</taxon>
        <taxon>Chordata</taxon>
        <taxon>Craniata</taxon>
        <taxon>Vertebrata</taxon>
        <taxon>Euteleostomi</taxon>
        <taxon>Actinopterygii</taxon>
        <taxon>Neopterygii</taxon>
        <taxon>Teleostei</taxon>
        <taxon>Protacanthopterygii</taxon>
        <taxon>Salmoniformes</taxon>
        <taxon>Salmonidae</taxon>
        <taxon>Salmoninae</taxon>
        <taxon>Salmo</taxon>
    </lineage>
</organism>
<dbReference type="InterPro" id="IPR027409">
    <property type="entry name" value="GroEL-like_apical_dom_sf"/>
</dbReference>
<dbReference type="GO" id="GO:0005524">
    <property type="term" value="F:ATP binding"/>
    <property type="evidence" value="ECO:0007669"/>
    <property type="project" value="InterPro"/>
</dbReference>
<dbReference type="Pfam" id="PF00118">
    <property type="entry name" value="Cpn60_TCP1"/>
    <property type="match status" value="1"/>
</dbReference>
<evidence type="ECO:0000313" key="2">
    <source>
        <dbReference type="Proteomes" id="UP001652741"/>
    </source>
</evidence>
<protein>
    <submittedName>
        <fullName evidence="3">Bardet-Biedl syndrome 12 protein</fullName>
    </submittedName>
</protein>
<dbReference type="STRING" id="8030.ENSSSAP00000006107"/>
<sequence>MSILQASQKMGSTIISQRLHVGLQQLTALAAVTHSFLGPNKNHKFIQDESTGESSLVCTCFRVLEHLDLTCSVGQLANETIQAHQKVFHSGAGCLLFMAGVWSRAALECLHRGISIPHIVSAMSEGLDICWEVCRSNSVSIEDIRPVASDSGISVLQGSPHTVLRNPVTGMNSSHGALNNKKQSRIKLTHSRHFCANDKADGNTTPGLFPHAVSSKGVDIPHLAEAVSHGCVDAMSLVVEVSKIQSKNNGSGDSCRTFDVNKLVTCTLPGLSEDHSCVLPGCVVLLSAEQASLVHHMKEQKWQVVLINGDLSEKYRHLGFNNKNDISQVTDKLDLKGLSKEDDWEDNVLTTLLKNNVNLVLVNGEASERLTQHCMRHRILVVERVKPDILKDFAETTGAVPVTYATQLSKHCVGTGVEISIWRDCSGNRRRASMAVNIVADRTALVTVVLTTSVHSKLRTLEDCFWGCAYRLHHTLKDRKLLPGAGKTELLCVQTLQKHIEDNGEQTRGKDVASAPRAKQGRAGNPHRADVFQLMADGWMDYISTLMLNSGTCSKVDAWTTINQQLKDLNEGLSLDANFARLLLRDDTEDGMMSPDMKRSAGKVYDNMTVKLEAWRKALDLVFLVLQTDTEIITGIDPKQVEGQSNVMVL</sequence>
<dbReference type="GeneID" id="106604585"/>
<dbReference type="KEGG" id="sasa:106604585"/>
<dbReference type="OrthoDB" id="10037098at2759"/>
<name>A0A1S3RSN2_SALSA</name>
<dbReference type="SUPFAM" id="SSF52029">
    <property type="entry name" value="GroEL apical domain-like"/>
    <property type="match status" value="1"/>
</dbReference>
<dbReference type="Gene3D" id="3.50.7.10">
    <property type="entry name" value="GroEL"/>
    <property type="match status" value="1"/>
</dbReference>
<dbReference type="RefSeq" id="XP_014054847.1">
    <property type="nucleotide sequence ID" value="XM_014199372.2"/>
</dbReference>
<dbReference type="AlphaFoldDB" id="A0A1S3RSN2"/>
<gene>
    <name evidence="3" type="primary">LOC106604585</name>
</gene>
<dbReference type="GO" id="GO:0045494">
    <property type="term" value="P:photoreceptor cell maintenance"/>
    <property type="evidence" value="ECO:0007669"/>
    <property type="project" value="TreeGrafter"/>
</dbReference>
<dbReference type="Proteomes" id="UP001652741">
    <property type="component" value="Chromosome ssa05"/>
</dbReference>
<dbReference type="GO" id="GO:0051131">
    <property type="term" value="P:chaperone-mediated protein complex assembly"/>
    <property type="evidence" value="ECO:0007669"/>
    <property type="project" value="InterPro"/>
</dbReference>
<dbReference type="PaxDb" id="8030-ENSSSAP00000006107"/>
<evidence type="ECO:0000313" key="3">
    <source>
        <dbReference type="RefSeq" id="XP_014054847.1"/>
    </source>
</evidence>
<accession>A0A1S3RSN2</accession>
<dbReference type="Gene3D" id="1.10.560.10">
    <property type="entry name" value="GroEL-like equatorial domain"/>
    <property type="match status" value="2"/>
</dbReference>
<dbReference type="PANTHER" id="PTHR46883">
    <property type="entry name" value="BARDET-BIEDL SYNDROME 12 PROTEIN"/>
    <property type="match status" value="1"/>
</dbReference>
<proteinExistence type="predicted"/>
<keyword evidence="2" id="KW-1185">Reference proteome</keyword>
<dbReference type="InterPro" id="IPR002423">
    <property type="entry name" value="Cpn60/GroEL/TCP-1"/>
</dbReference>
<feature type="region of interest" description="Disordered" evidence="1">
    <location>
        <begin position="503"/>
        <end position="526"/>
    </location>
</feature>
<dbReference type="PANTHER" id="PTHR46883:SF1">
    <property type="entry name" value="BARDET-BIEDL SYNDROME 12 PROTEIN"/>
    <property type="match status" value="1"/>
</dbReference>
<dbReference type="InterPro" id="IPR042984">
    <property type="entry name" value="BBS12"/>
</dbReference>
<reference evidence="3" key="1">
    <citation type="submission" date="2025-08" db="UniProtKB">
        <authorList>
            <consortium name="RefSeq"/>
        </authorList>
    </citation>
    <scope>IDENTIFICATION</scope>
</reference>